<accession>A0ACA8ZUL9</accession>
<proteinExistence type="predicted"/>
<organism evidence="1 2">
    <name type="scientific">Bathymodiolus azoricus thioautotrophic gill symbiont</name>
    <dbReference type="NCBI Taxonomy" id="235205"/>
    <lineage>
        <taxon>Bacteria</taxon>
        <taxon>Pseudomonadati</taxon>
        <taxon>Pseudomonadota</taxon>
        <taxon>Gammaproteobacteria</taxon>
        <taxon>sulfur-oxidizing symbionts</taxon>
    </lineage>
</organism>
<dbReference type="EMBL" id="CAESAP020000230">
    <property type="protein sequence ID" value="CAB5503096.1"/>
    <property type="molecule type" value="Genomic_DNA"/>
</dbReference>
<comment type="caution">
    <text evidence="1">The sequence shown here is derived from an EMBL/GenBank/DDBJ whole genome shotgun (WGS) entry which is preliminary data.</text>
</comment>
<evidence type="ECO:0000313" key="1">
    <source>
        <dbReference type="EMBL" id="CAB5503096.1"/>
    </source>
</evidence>
<gene>
    <name evidence="1" type="ORF">AZO1586R_1533</name>
</gene>
<keyword evidence="2" id="KW-1185">Reference proteome</keyword>
<name>A0ACA8ZUL9_9GAMM</name>
<evidence type="ECO:0000313" key="2">
    <source>
        <dbReference type="Proteomes" id="UP000635628"/>
    </source>
</evidence>
<dbReference type="Proteomes" id="UP000635628">
    <property type="component" value="Unassembled WGS sequence"/>
</dbReference>
<sequence>MDIFASTFQKKFCNILRNEGLKPFTSEEIGITHDTAYDYRSGRSGPSAKNLAKIIKAFPQYTCYILDLDPKGLPEQKILKD</sequence>
<protein>
    <submittedName>
        <fullName evidence="1">Uncharacterized protein</fullName>
    </submittedName>
</protein>
<reference evidence="1" key="1">
    <citation type="submission" date="2020-05" db="EMBL/GenBank/DDBJ databases">
        <authorList>
            <person name="Petersen J."/>
            <person name="Sayavedra L."/>
        </authorList>
    </citation>
    <scope>NUCLEOTIDE SEQUENCE</scope>
    <source>
        <strain evidence="1">B azoricus SOX Menez Gwen</strain>
    </source>
</reference>